<feature type="transmembrane region" description="Helical" evidence="1">
    <location>
        <begin position="56"/>
        <end position="76"/>
    </location>
</feature>
<evidence type="ECO:0000313" key="3">
    <source>
        <dbReference type="Proteomes" id="UP000316242"/>
    </source>
</evidence>
<dbReference type="Proteomes" id="UP000316242">
    <property type="component" value="Unassembled WGS sequence"/>
</dbReference>
<feature type="transmembrane region" description="Helical" evidence="1">
    <location>
        <begin position="24"/>
        <end position="44"/>
    </location>
</feature>
<keyword evidence="1" id="KW-0812">Transmembrane</keyword>
<dbReference type="EMBL" id="BJNE01000034">
    <property type="protein sequence ID" value="GEC14097.1"/>
    <property type="molecule type" value="Genomic_DNA"/>
</dbReference>
<organism evidence="2 3">
    <name type="scientific">Glutamicibacter nicotianae</name>
    <name type="common">Arthrobacter nicotianae</name>
    <dbReference type="NCBI Taxonomy" id="37929"/>
    <lineage>
        <taxon>Bacteria</taxon>
        <taxon>Bacillati</taxon>
        <taxon>Actinomycetota</taxon>
        <taxon>Actinomycetes</taxon>
        <taxon>Micrococcales</taxon>
        <taxon>Micrococcaceae</taxon>
        <taxon>Glutamicibacter</taxon>
    </lineage>
</organism>
<evidence type="ECO:0000256" key="1">
    <source>
        <dbReference type="SAM" id="Phobius"/>
    </source>
</evidence>
<keyword evidence="1" id="KW-1133">Transmembrane helix</keyword>
<gene>
    <name evidence="2" type="ORF">ANI01nite_33000</name>
</gene>
<sequence length="113" mass="10988">MSAGMKITVSACFTVGSIFTGANGLTVVCLIAALAAVVSGVLAVAEVSRESNKAGFILGIVASVISVMGTAFVLTASAALPFAVTAGIALVPVLVWIALAVVHSKAGGAKALS</sequence>
<keyword evidence="3" id="KW-1185">Reference proteome</keyword>
<feature type="transmembrane region" description="Helical" evidence="1">
    <location>
        <begin position="82"/>
        <end position="102"/>
    </location>
</feature>
<keyword evidence="1" id="KW-0472">Membrane</keyword>
<accession>A0ABQ0RQJ4</accession>
<protein>
    <submittedName>
        <fullName evidence="2">Uncharacterized protein</fullName>
    </submittedName>
</protein>
<proteinExistence type="predicted"/>
<evidence type="ECO:0000313" key="2">
    <source>
        <dbReference type="EMBL" id="GEC14097.1"/>
    </source>
</evidence>
<comment type="caution">
    <text evidence="2">The sequence shown here is derived from an EMBL/GenBank/DDBJ whole genome shotgun (WGS) entry which is preliminary data.</text>
</comment>
<name>A0ABQ0RQJ4_GLUNI</name>
<reference evidence="2 3" key="1">
    <citation type="submission" date="2019-06" db="EMBL/GenBank/DDBJ databases">
        <title>Whole genome shotgun sequence of Glutamicibacter nicotianae NBRC 14234.</title>
        <authorList>
            <person name="Hosoyama A."/>
            <person name="Uohara A."/>
            <person name="Ohji S."/>
            <person name="Ichikawa N."/>
        </authorList>
    </citation>
    <scope>NUCLEOTIDE SEQUENCE [LARGE SCALE GENOMIC DNA]</scope>
    <source>
        <strain evidence="2 3">NBRC 14234</strain>
    </source>
</reference>